<organism evidence="11 12">
    <name type="scientific">Kineosporia babensis</name>
    <dbReference type="NCBI Taxonomy" id="499548"/>
    <lineage>
        <taxon>Bacteria</taxon>
        <taxon>Bacillati</taxon>
        <taxon>Actinomycetota</taxon>
        <taxon>Actinomycetes</taxon>
        <taxon>Kineosporiales</taxon>
        <taxon>Kineosporiaceae</taxon>
        <taxon>Kineosporia</taxon>
    </lineage>
</organism>
<feature type="compositionally biased region" description="Low complexity" evidence="8">
    <location>
        <begin position="270"/>
        <end position="279"/>
    </location>
</feature>
<dbReference type="PROSITE" id="PS00107">
    <property type="entry name" value="PROTEIN_KINASE_ATP"/>
    <property type="match status" value="1"/>
</dbReference>
<dbReference type="InterPro" id="IPR050660">
    <property type="entry name" value="NEK_Ser/Thr_kinase"/>
</dbReference>
<evidence type="ECO:0000313" key="12">
    <source>
        <dbReference type="Proteomes" id="UP001138997"/>
    </source>
</evidence>
<feature type="binding site" evidence="7">
    <location>
        <position position="46"/>
    </location>
    <ligand>
        <name>ATP</name>
        <dbReference type="ChEBI" id="CHEBI:30616"/>
    </ligand>
</feature>
<dbReference type="Gene3D" id="3.30.200.20">
    <property type="entry name" value="Phosphorylase Kinase, domain 1"/>
    <property type="match status" value="1"/>
</dbReference>
<keyword evidence="6 7" id="KW-0067">ATP-binding</keyword>
<dbReference type="EMBL" id="JAJOMB010000001">
    <property type="protein sequence ID" value="MCD5309265.1"/>
    <property type="molecule type" value="Genomic_DNA"/>
</dbReference>
<dbReference type="GO" id="GO:0005524">
    <property type="term" value="F:ATP binding"/>
    <property type="evidence" value="ECO:0007669"/>
    <property type="project" value="UniProtKB-UniRule"/>
</dbReference>
<evidence type="ECO:0000256" key="5">
    <source>
        <dbReference type="ARBA" id="ARBA00022777"/>
    </source>
</evidence>
<sequence length="685" mass="71778">MPRDATARAAGEGRIGQYRLVQRLGEGGMGVVHLGLDANGKAVAVKVLRPHVAGDPDARRRLAREVATLRRVRHPRVAGVLDADVESDVPYIVTSFVPGKTLEKHVRDHGPLPRGHVARIGKVMADALRTVHSAGVVHRDVKPANVMLLDGEPVLIDFGIAHAADESRITHTGLVMGTPGYLSPEIIGGDPVSAATDWWGWGATLAYAATGRPPFGTGPIEVVLDRVRRGATDLDGVDEGLRATLTSALSVDPRTRPTPEALIAGLAAPAPARPTTGPQPQIPAWGTSGVYVSPDEETVRTPGPGEEIRKQVKPTDSTEIRIPGPDEMATMRTPPPSFADAQTSVIPPTGGGSNDPTSVLPPSGRGNARTSVIQPNATGGNNDPTSVIPPYHQGGGSNAATSVIPPADGPKATRRFDHPGQNGPNQPNQQQNQGPGHGYQHQPQNGFENRPGQRGPVLAKGRPIGDDPDHPQEHYDHDEHRESVLDRLPLGSMPLFLVGLLAALAGMAAVAPYGAVLVAAVGMVAARVVDRTNTALLMRRDVHGPRASDGMVTVLSMPWRILGAVMSTVFSMILPLLIGVSVAFIAAAAQSGGTPSAAIPGAPIPLAAGMVALVLTGWWGPGGGPVRRGTEKAVASITSNAQIRLVAWAVLVLLLLSCFMILRNPDHDPDWGPLKGSRLVNQLTT</sequence>
<dbReference type="InterPro" id="IPR017441">
    <property type="entry name" value="Protein_kinase_ATP_BS"/>
</dbReference>
<comment type="caution">
    <text evidence="11">The sequence shown here is derived from an EMBL/GenBank/DDBJ whole genome shotgun (WGS) entry which is preliminary data.</text>
</comment>
<dbReference type="PANTHER" id="PTHR43671:SF13">
    <property type="entry name" value="SERINE_THREONINE-PROTEIN KINASE NEK2"/>
    <property type="match status" value="1"/>
</dbReference>
<dbReference type="Proteomes" id="UP001138997">
    <property type="component" value="Unassembled WGS sequence"/>
</dbReference>
<dbReference type="PANTHER" id="PTHR43671">
    <property type="entry name" value="SERINE/THREONINE-PROTEIN KINASE NEK"/>
    <property type="match status" value="1"/>
</dbReference>
<evidence type="ECO:0000256" key="7">
    <source>
        <dbReference type="PROSITE-ProRule" id="PRU10141"/>
    </source>
</evidence>
<proteinExistence type="inferred from homology"/>
<feature type="transmembrane region" description="Helical" evidence="9">
    <location>
        <begin position="641"/>
        <end position="662"/>
    </location>
</feature>
<keyword evidence="9" id="KW-0472">Membrane</keyword>
<dbReference type="RefSeq" id="WP_231438195.1">
    <property type="nucleotide sequence ID" value="NZ_JAJOMB010000001.1"/>
</dbReference>
<evidence type="ECO:0000256" key="2">
    <source>
        <dbReference type="ARBA" id="ARBA00012513"/>
    </source>
</evidence>
<accession>A0A9X1SS64</accession>
<dbReference type="InterPro" id="IPR011009">
    <property type="entry name" value="Kinase-like_dom_sf"/>
</dbReference>
<evidence type="ECO:0000256" key="6">
    <source>
        <dbReference type="ARBA" id="ARBA00022840"/>
    </source>
</evidence>
<keyword evidence="3" id="KW-0808">Transferase</keyword>
<feature type="region of interest" description="Disordered" evidence="8">
    <location>
        <begin position="270"/>
        <end position="481"/>
    </location>
</feature>
<feature type="compositionally biased region" description="Polar residues" evidence="8">
    <location>
        <begin position="368"/>
        <end position="385"/>
    </location>
</feature>
<feature type="compositionally biased region" description="Basic and acidic residues" evidence="8">
    <location>
        <begin position="463"/>
        <end position="481"/>
    </location>
</feature>
<evidence type="ECO:0000256" key="8">
    <source>
        <dbReference type="SAM" id="MobiDB-lite"/>
    </source>
</evidence>
<dbReference type="GO" id="GO:0004674">
    <property type="term" value="F:protein serine/threonine kinase activity"/>
    <property type="evidence" value="ECO:0007669"/>
    <property type="project" value="UniProtKB-EC"/>
</dbReference>
<evidence type="ECO:0000256" key="3">
    <source>
        <dbReference type="ARBA" id="ARBA00022679"/>
    </source>
</evidence>
<keyword evidence="12" id="KW-1185">Reference proteome</keyword>
<evidence type="ECO:0000256" key="4">
    <source>
        <dbReference type="ARBA" id="ARBA00022741"/>
    </source>
</evidence>
<name>A0A9X1SS64_9ACTN</name>
<dbReference type="SMART" id="SM00220">
    <property type="entry name" value="S_TKc"/>
    <property type="match status" value="1"/>
</dbReference>
<dbReference type="CDD" id="cd14014">
    <property type="entry name" value="STKc_PknB_like"/>
    <property type="match status" value="1"/>
</dbReference>
<protein>
    <recommendedName>
        <fullName evidence="2">non-specific serine/threonine protein kinase</fullName>
        <ecNumber evidence="2">2.7.11.1</ecNumber>
    </recommendedName>
</protein>
<dbReference type="PROSITE" id="PS00108">
    <property type="entry name" value="PROTEIN_KINASE_ST"/>
    <property type="match status" value="1"/>
</dbReference>
<feature type="transmembrane region" description="Helical" evidence="9">
    <location>
        <begin position="601"/>
        <end position="620"/>
    </location>
</feature>
<keyword evidence="9" id="KW-1133">Transmembrane helix</keyword>
<feature type="transmembrane region" description="Helical" evidence="9">
    <location>
        <begin position="496"/>
        <end position="529"/>
    </location>
</feature>
<dbReference type="PROSITE" id="PS50011">
    <property type="entry name" value="PROTEIN_KINASE_DOM"/>
    <property type="match status" value="1"/>
</dbReference>
<evidence type="ECO:0000256" key="1">
    <source>
        <dbReference type="ARBA" id="ARBA00010886"/>
    </source>
</evidence>
<evidence type="ECO:0000313" key="11">
    <source>
        <dbReference type="EMBL" id="MCD5309265.1"/>
    </source>
</evidence>
<evidence type="ECO:0000259" key="10">
    <source>
        <dbReference type="PROSITE" id="PS50011"/>
    </source>
</evidence>
<dbReference type="InterPro" id="IPR000719">
    <property type="entry name" value="Prot_kinase_dom"/>
</dbReference>
<dbReference type="SUPFAM" id="SSF56112">
    <property type="entry name" value="Protein kinase-like (PK-like)"/>
    <property type="match status" value="1"/>
</dbReference>
<gene>
    <name evidence="11" type="ORF">LR394_00020</name>
</gene>
<dbReference type="EC" id="2.7.11.1" evidence="2"/>
<feature type="domain" description="Protein kinase" evidence="10">
    <location>
        <begin position="18"/>
        <end position="276"/>
    </location>
</feature>
<keyword evidence="4 7" id="KW-0547">Nucleotide-binding</keyword>
<dbReference type="InterPro" id="IPR008271">
    <property type="entry name" value="Ser/Thr_kinase_AS"/>
</dbReference>
<keyword evidence="9" id="KW-0812">Transmembrane</keyword>
<feature type="compositionally biased region" description="Low complexity" evidence="8">
    <location>
        <begin position="419"/>
        <end position="446"/>
    </location>
</feature>
<dbReference type="Pfam" id="PF00069">
    <property type="entry name" value="Pkinase"/>
    <property type="match status" value="1"/>
</dbReference>
<evidence type="ECO:0000256" key="9">
    <source>
        <dbReference type="SAM" id="Phobius"/>
    </source>
</evidence>
<feature type="transmembrane region" description="Helical" evidence="9">
    <location>
        <begin position="561"/>
        <end position="589"/>
    </location>
</feature>
<keyword evidence="5 11" id="KW-0418">Kinase</keyword>
<dbReference type="AlphaFoldDB" id="A0A9X1SS64"/>
<dbReference type="Gene3D" id="1.10.510.10">
    <property type="entry name" value="Transferase(Phosphotransferase) domain 1"/>
    <property type="match status" value="1"/>
</dbReference>
<comment type="similarity">
    <text evidence="1">Belongs to the protein kinase superfamily. NEK Ser/Thr protein kinase family. NIMA subfamily.</text>
</comment>
<reference evidence="11" key="1">
    <citation type="submission" date="2021-11" db="EMBL/GenBank/DDBJ databases">
        <title>Streptomyces corallinus and Kineosporia corallina sp. nov., two new coral-derived marine actinobacteria.</title>
        <authorList>
            <person name="Buangrab K."/>
            <person name="Sutthacheep M."/>
            <person name="Yeemin T."/>
            <person name="Harunari E."/>
            <person name="Igarashi Y."/>
            <person name="Sripreechasak P."/>
            <person name="Kanchanasin P."/>
            <person name="Tanasupawat S."/>
            <person name="Phongsopitanun W."/>
        </authorList>
    </citation>
    <scope>NUCLEOTIDE SEQUENCE</scope>
    <source>
        <strain evidence="11">JCM 31032</strain>
    </source>
</reference>